<comment type="caution">
    <text evidence="1">The sequence shown here is derived from an EMBL/GenBank/DDBJ whole genome shotgun (WGS) entry which is preliminary data.</text>
</comment>
<reference evidence="1" key="1">
    <citation type="submission" date="2021-06" db="EMBL/GenBank/DDBJ databases">
        <authorList>
            <person name="Kallberg Y."/>
            <person name="Tangrot J."/>
            <person name="Rosling A."/>
        </authorList>
    </citation>
    <scope>NUCLEOTIDE SEQUENCE</scope>
    <source>
        <strain evidence="1">MA461A</strain>
    </source>
</reference>
<proteinExistence type="predicted"/>
<sequence>VIIIVGGFEIPKNLKNILEKAIREVKAKPEILKQAINDVKELPEISEHQQYFQEVDQQLKDLEKVLKIKDFHISDLAFNILFNIKTENFLFIEKANNFDLESIFSNEIDLLTGDIDKYLKFLPKWNSYCTKIINQFEDFNNFINNIKDSLFYFEIQEKLLTKMGKIREELCDKSVEIDEHEAKKKNSFIRQKYYEECAAKRLKLFNSISIQNILDFLKKLNYELEQTDLVDLVEVYKKSELCLKDCCLDYIIENLSKI</sequence>
<evidence type="ECO:0000313" key="2">
    <source>
        <dbReference type="Proteomes" id="UP000789920"/>
    </source>
</evidence>
<feature type="non-terminal residue" evidence="1">
    <location>
        <position position="258"/>
    </location>
</feature>
<feature type="non-terminal residue" evidence="1">
    <location>
        <position position="1"/>
    </location>
</feature>
<accession>A0ACA9NRQ6</accession>
<dbReference type="EMBL" id="CAJVQC010015566">
    <property type="protein sequence ID" value="CAG8668397.1"/>
    <property type="molecule type" value="Genomic_DNA"/>
</dbReference>
<keyword evidence="2" id="KW-1185">Reference proteome</keyword>
<gene>
    <name evidence="1" type="ORF">RPERSI_LOCUS8571</name>
</gene>
<name>A0ACA9NRQ6_9GLOM</name>
<protein>
    <submittedName>
        <fullName evidence="1">8374_t:CDS:1</fullName>
    </submittedName>
</protein>
<organism evidence="1 2">
    <name type="scientific">Racocetra persica</name>
    <dbReference type="NCBI Taxonomy" id="160502"/>
    <lineage>
        <taxon>Eukaryota</taxon>
        <taxon>Fungi</taxon>
        <taxon>Fungi incertae sedis</taxon>
        <taxon>Mucoromycota</taxon>
        <taxon>Glomeromycotina</taxon>
        <taxon>Glomeromycetes</taxon>
        <taxon>Diversisporales</taxon>
        <taxon>Gigasporaceae</taxon>
        <taxon>Racocetra</taxon>
    </lineage>
</organism>
<dbReference type="Proteomes" id="UP000789920">
    <property type="component" value="Unassembled WGS sequence"/>
</dbReference>
<evidence type="ECO:0000313" key="1">
    <source>
        <dbReference type="EMBL" id="CAG8668397.1"/>
    </source>
</evidence>